<keyword evidence="2" id="KW-1185">Reference proteome</keyword>
<name>A0ABZ2KKL7_9BACT</name>
<dbReference type="EMBL" id="CP089982">
    <property type="protein sequence ID" value="WXA99086.1"/>
    <property type="molecule type" value="Genomic_DNA"/>
</dbReference>
<dbReference type="RefSeq" id="WP_394849716.1">
    <property type="nucleotide sequence ID" value="NZ_CP089982.1"/>
</dbReference>
<sequence length="131" mass="14963">MKKARAVVDLKKLPTEVEEMAKLDVDFPRLPEDSPKGCPWSMADIRRYLRAECCGGTHDLFFGRTAVIGNVRFWLWGYVEGGRTYFVEVADRGGGDAVLGMGGEQGLTPEQYMALYYARWCRKPQWRPRVL</sequence>
<accession>A0ABZ2KKL7</accession>
<gene>
    <name evidence="1" type="ORF">LZC95_19965</name>
</gene>
<organism evidence="1 2">
    <name type="scientific">Pendulispora brunnea</name>
    <dbReference type="NCBI Taxonomy" id="2905690"/>
    <lineage>
        <taxon>Bacteria</taxon>
        <taxon>Pseudomonadati</taxon>
        <taxon>Myxococcota</taxon>
        <taxon>Myxococcia</taxon>
        <taxon>Myxococcales</taxon>
        <taxon>Sorangiineae</taxon>
        <taxon>Pendulisporaceae</taxon>
        <taxon>Pendulispora</taxon>
    </lineage>
</organism>
<reference evidence="1 2" key="1">
    <citation type="submission" date="2021-12" db="EMBL/GenBank/DDBJ databases">
        <title>Discovery of the Pendulisporaceae a myxobacterial family with distinct sporulation behavior and unique specialized metabolism.</title>
        <authorList>
            <person name="Garcia R."/>
            <person name="Popoff A."/>
            <person name="Bader C.D."/>
            <person name="Loehr J."/>
            <person name="Walesch S."/>
            <person name="Walt C."/>
            <person name="Boldt J."/>
            <person name="Bunk B."/>
            <person name="Haeckl F.J.F.P.J."/>
            <person name="Gunesch A.P."/>
            <person name="Birkelbach J."/>
            <person name="Nuebel U."/>
            <person name="Pietschmann T."/>
            <person name="Bach T."/>
            <person name="Mueller R."/>
        </authorList>
    </citation>
    <scope>NUCLEOTIDE SEQUENCE [LARGE SCALE GENOMIC DNA]</scope>
    <source>
        <strain evidence="1 2">MSr12523</strain>
    </source>
</reference>
<protein>
    <submittedName>
        <fullName evidence="1">Uncharacterized protein</fullName>
    </submittedName>
</protein>
<evidence type="ECO:0000313" key="1">
    <source>
        <dbReference type="EMBL" id="WXA99086.1"/>
    </source>
</evidence>
<evidence type="ECO:0000313" key="2">
    <source>
        <dbReference type="Proteomes" id="UP001379533"/>
    </source>
</evidence>
<dbReference type="Proteomes" id="UP001379533">
    <property type="component" value="Chromosome"/>
</dbReference>
<proteinExistence type="predicted"/>